<name>A0ABP9E033_9ACTN</name>
<proteinExistence type="predicted"/>
<dbReference type="EMBL" id="BAABIS010000001">
    <property type="protein sequence ID" value="GAA4865475.1"/>
    <property type="molecule type" value="Genomic_DNA"/>
</dbReference>
<protein>
    <submittedName>
        <fullName evidence="1">Uncharacterized protein</fullName>
    </submittedName>
</protein>
<comment type="caution">
    <text evidence="1">The sequence shown here is derived from an EMBL/GenBank/DDBJ whole genome shotgun (WGS) entry which is preliminary data.</text>
</comment>
<dbReference type="Proteomes" id="UP001501752">
    <property type="component" value="Unassembled WGS sequence"/>
</dbReference>
<evidence type="ECO:0000313" key="2">
    <source>
        <dbReference type="Proteomes" id="UP001501752"/>
    </source>
</evidence>
<dbReference type="RefSeq" id="WP_345699093.1">
    <property type="nucleotide sequence ID" value="NZ_BAABIS010000001.1"/>
</dbReference>
<sequence>MRTTRAFDLAARLATATGGRARIRRLPGGGFRVEAELPAELDRDAHLEMLAALSSADRFGHQYIATVHLVWAELDEESVQ</sequence>
<evidence type="ECO:0000313" key="1">
    <source>
        <dbReference type="EMBL" id="GAA4865475.1"/>
    </source>
</evidence>
<accession>A0ABP9E033</accession>
<organism evidence="1 2">
    <name type="scientific">Kitasatospora terrestris</name>
    <dbReference type="NCBI Taxonomy" id="258051"/>
    <lineage>
        <taxon>Bacteria</taxon>
        <taxon>Bacillati</taxon>
        <taxon>Actinomycetota</taxon>
        <taxon>Actinomycetes</taxon>
        <taxon>Kitasatosporales</taxon>
        <taxon>Streptomycetaceae</taxon>
        <taxon>Kitasatospora</taxon>
    </lineage>
</organism>
<keyword evidence="2" id="KW-1185">Reference proteome</keyword>
<gene>
    <name evidence="1" type="ORF">GCM10023235_49780</name>
</gene>
<reference evidence="2" key="1">
    <citation type="journal article" date="2019" name="Int. J. Syst. Evol. Microbiol.">
        <title>The Global Catalogue of Microorganisms (GCM) 10K type strain sequencing project: providing services to taxonomists for standard genome sequencing and annotation.</title>
        <authorList>
            <consortium name="The Broad Institute Genomics Platform"/>
            <consortium name="The Broad Institute Genome Sequencing Center for Infectious Disease"/>
            <person name="Wu L."/>
            <person name="Ma J."/>
        </authorList>
    </citation>
    <scope>NUCLEOTIDE SEQUENCE [LARGE SCALE GENOMIC DNA]</scope>
    <source>
        <strain evidence="2">JCM 13006</strain>
    </source>
</reference>